<evidence type="ECO:0000256" key="6">
    <source>
        <dbReference type="ARBA" id="ARBA00051150"/>
    </source>
</evidence>
<dbReference type="UniPathway" id="UPA00946"/>
<comment type="similarity">
    <text evidence="2 8">Belongs to the isocitrate lyase/PEP mutase superfamily. Methylisocitrate lyase family.</text>
</comment>
<evidence type="ECO:0000256" key="8">
    <source>
        <dbReference type="RuleBase" id="RU361121"/>
    </source>
</evidence>
<dbReference type="PROSITE" id="PS00161">
    <property type="entry name" value="ISOCITRATE_LYASE"/>
    <property type="match status" value="1"/>
</dbReference>
<evidence type="ECO:0000256" key="7">
    <source>
        <dbReference type="ARBA" id="ARBA00058526"/>
    </source>
</evidence>
<gene>
    <name evidence="9" type="primary">prpB</name>
    <name evidence="9" type="ORF">E6C64_12880</name>
</gene>
<dbReference type="NCBIfam" id="TIGR02317">
    <property type="entry name" value="prpB"/>
    <property type="match status" value="1"/>
</dbReference>
<comment type="catalytic activity">
    <reaction evidence="8">
        <text>(2S,3R)-3-hydroxybutane-1,2,3-tricarboxylate = pyruvate + succinate</text>
        <dbReference type="Rhea" id="RHEA:16809"/>
        <dbReference type="ChEBI" id="CHEBI:15361"/>
        <dbReference type="ChEBI" id="CHEBI:30031"/>
        <dbReference type="ChEBI" id="CHEBI:57429"/>
        <dbReference type="EC" id="4.1.3.30"/>
    </reaction>
</comment>
<dbReference type="InterPro" id="IPR018523">
    <property type="entry name" value="Isocitrate_lyase_ph_CS"/>
</dbReference>
<dbReference type="GO" id="GO:0046421">
    <property type="term" value="F:methylisocitrate lyase activity"/>
    <property type="evidence" value="ECO:0007669"/>
    <property type="project" value="UniProtKB-EC"/>
</dbReference>
<dbReference type="OrthoDB" id="9771433at2"/>
<dbReference type="SUPFAM" id="SSF51621">
    <property type="entry name" value="Phosphoenolpyruvate/pyruvate domain"/>
    <property type="match status" value="1"/>
</dbReference>
<comment type="pathway">
    <text evidence="8">Organic acid metabolism; propanoate degradation.</text>
</comment>
<organism evidence="9 10">
    <name type="scientific">Naasia lichenicola</name>
    <dbReference type="NCBI Taxonomy" id="2565933"/>
    <lineage>
        <taxon>Bacteria</taxon>
        <taxon>Bacillati</taxon>
        <taxon>Actinomycetota</taxon>
        <taxon>Actinomycetes</taxon>
        <taxon>Micrococcales</taxon>
        <taxon>Microbacteriaceae</taxon>
        <taxon>Naasia</taxon>
    </lineage>
</organism>
<keyword evidence="10" id="KW-1185">Reference proteome</keyword>
<dbReference type="InterPro" id="IPR039556">
    <property type="entry name" value="ICL/PEPM"/>
</dbReference>
<protein>
    <recommendedName>
        <fullName evidence="8">Methylisocitrate lyase</fullName>
        <ecNumber evidence="8">4.1.3.30</ecNumber>
    </recommendedName>
</protein>
<dbReference type="GO" id="GO:0019629">
    <property type="term" value="P:propionate catabolic process, 2-methylcitrate cycle"/>
    <property type="evidence" value="ECO:0007669"/>
    <property type="project" value="InterPro"/>
</dbReference>
<name>A0A4S4FI94_9MICO</name>
<dbReference type="EMBL" id="SSSM01000005">
    <property type="protein sequence ID" value="THG29574.1"/>
    <property type="molecule type" value="Genomic_DNA"/>
</dbReference>
<comment type="function">
    <text evidence="8">Catalyzes the thermodynamically favored C-C bond cleavage of (2R,3S)-2-methylisocitrate to yield pyruvate and succinate.</text>
</comment>
<dbReference type="Pfam" id="PF13714">
    <property type="entry name" value="PEP_mutase"/>
    <property type="match status" value="1"/>
</dbReference>
<proteinExistence type="inferred from homology"/>
<reference evidence="9 10" key="1">
    <citation type="submission" date="2019-04" db="EMBL/GenBank/DDBJ databases">
        <authorList>
            <person name="Jiang L."/>
        </authorList>
    </citation>
    <scope>NUCLEOTIDE SEQUENCE [LARGE SCALE GENOMIC DNA]</scope>
    <source>
        <strain evidence="9 10">YIM 131853</strain>
    </source>
</reference>
<keyword evidence="4" id="KW-0460">Magnesium</keyword>
<dbReference type="PANTHER" id="PTHR42905">
    <property type="entry name" value="PHOSPHOENOLPYRUVATE CARBOXYLASE"/>
    <property type="match status" value="1"/>
</dbReference>
<keyword evidence="5 8" id="KW-0456">Lyase</keyword>
<dbReference type="Proteomes" id="UP000309133">
    <property type="component" value="Unassembled WGS sequence"/>
</dbReference>
<dbReference type="CDD" id="cd00377">
    <property type="entry name" value="ICL_PEPM"/>
    <property type="match status" value="1"/>
</dbReference>
<dbReference type="EC" id="4.1.3.30" evidence="8"/>
<evidence type="ECO:0000256" key="5">
    <source>
        <dbReference type="ARBA" id="ARBA00023239"/>
    </source>
</evidence>
<evidence type="ECO:0000313" key="10">
    <source>
        <dbReference type="Proteomes" id="UP000309133"/>
    </source>
</evidence>
<evidence type="ECO:0000256" key="1">
    <source>
        <dbReference type="ARBA" id="ARBA00001946"/>
    </source>
</evidence>
<dbReference type="InterPro" id="IPR012695">
    <property type="entry name" value="PrpB"/>
</dbReference>
<dbReference type="PANTHER" id="PTHR42905:SF5">
    <property type="entry name" value="CARBOXYVINYL-CARBOXYPHOSPHONATE PHOSPHORYLMUTASE, CHLOROPLASTIC"/>
    <property type="match status" value="1"/>
</dbReference>
<dbReference type="FunFam" id="3.20.20.60:FF:000009">
    <property type="entry name" value="2-methylisocitrate lyase"/>
    <property type="match status" value="1"/>
</dbReference>
<evidence type="ECO:0000256" key="3">
    <source>
        <dbReference type="ARBA" id="ARBA00022723"/>
    </source>
</evidence>
<accession>A0A4S4FI94</accession>
<dbReference type="InterPro" id="IPR015813">
    <property type="entry name" value="Pyrv/PenolPyrv_kinase-like_dom"/>
</dbReference>
<keyword evidence="3" id="KW-0479">Metal-binding</keyword>
<dbReference type="Gene3D" id="3.20.20.60">
    <property type="entry name" value="Phosphoenolpyruvate-binding domains"/>
    <property type="match status" value="1"/>
</dbReference>
<dbReference type="InterPro" id="IPR040442">
    <property type="entry name" value="Pyrv_kinase-like_dom_sf"/>
</dbReference>
<evidence type="ECO:0000256" key="2">
    <source>
        <dbReference type="ARBA" id="ARBA00009282"/>
    </source>
</evidence>
<comment type="function">
    <text evidence="7">Involved in the methylcitric acid cycle. Catalyzes the cleavage of 2-methylisocitrate to yield pyruvate and succinate.</text>
</comment>
<comment type="caution">
    <text evidence="9">The sequence shown here is derived from an EMBL/GenBank/DDBJ whole genome shotgun (WGS) entry which is preliminary data.</text>
</comment>
<comment type="cofactor">
    <cofactor evidence="1">
        <name>Mg(2+)</name>
        <dbReference type="ChEBI" id="CHEBI:18420"/>
    </cofactor>
</comment>
<sequence length="301" mass="32246">MLYSTIPAHEKRAAFRAALNSGTIQRMPGAFNPLSARLIEEKGFEGVYISGAVIAADLGFPDIGLTTLSEVAGRGAQIARMTNLPTLIDADTGFGEPMNVARTVQTLEDAGISGLHIEDQVNPKRCGHLDGKAVVDADTAVKRIRAAADARRDPNLLIMARTDIRGVDGLDAAIDRAKQLVDAGADALFPEAMADLCEFEAIRAAVDVPILANMTEFGKSELFSVSQLESVGVNLVIFPVSLLRIAMGAAERGLDALVEEGSLQSQVSTMQTRARLYELLDYSAYNTFDTSIFDFAVPEAR</sequence>
<evidence type="ECO:0000256" key="4">
    <source>
        <dbReference type="ARBA" id="ARBA00022842"/>
    </source>
</evidence>
<dbReference type="GO" id="GO:0046872">
    <property type="term" value="F:metal ion binding"/>
    <property type="evidence" value="ECO:0007669"/>
    <property type="project" value="UniProtKB-KW"/>
</dbReference>
<dbReference type="RefSeq" id="WP_136427903.1">
    <property type="nucleotide sequence ID" value="NZ_SSSM01000005.1"/>
</dbReference>
<dbReference type="AlphaFoldDB" id="A0A4S4FI94"/>
<comment type="catalytic activity">
    <reaction evidence="6">
        <text>3-hydroxybutane-1,2,3-tricarboxylate = pyruvate + succinate</text>
        <dbReference type="Rhea" id="RHEA:57504"/>
        <dbReference type="ChEBI" id="CHEBI:15361"/>
        <dbReference type="ChEBI" id="CHEBI:30031"/>
        <dbReference type="ChEBI" id="CHEBI:141790"/>
    </reaction>
</comment>
<evidence type="ECO:0000313" key="9">
    <source>
        <dbReference type="EMBL" id="THG29574.1"/>
    </source>
</evidence>